<evidence type="ECO:0000259" key="2">
    <source>
        <dbReference type="Pfam" id="PF20516"/>
    </source>
</evidence>
<sequence length="455" mass="50881">MSDDTRVLSWLKGLPERVEYIPLPSHEPCKKRNAATASRYRLASPPASLNDEENKIASTPKKRRLEGPSALLDPDATPRPGAGARIRSVASSSASISQSPSETSSVSGASSPKKQMMSLRLSETGVEWLALNENTVPEVARTLFNTMGEVGRGHDILPDVSRPAITEKLKARNMDLRRWKYCFKPADEGDALPGRIPSIEEVEKVLMKATECENFKHEEASWNSQVHLRLLEGIFEEPLGGQCDDFNAVSCTSARPHREFKPISSTSKMIDICVYASLDRDEELRVAMTEFSNITPTMAVNHTDFETIQHRPLLLSIETKKPGVEWEKAQLQTGVWHAAQWAFLRWGVGQKLLRKRLEQGLDAPTTDEEQEEFKGEKLAALSKLDFIPGVIVQGNGWHFVLSTYEYGKTKLWTDWVFGTTKGLLDIYSVIAGIRELTAWLEILTCPGLGCIFWIE</sequence>
<dbReference type="InterPro" id="IPR046797">
    <property type="entry name" value="PDDEXK_12"/>
</dbReference>
<protein>
    <recommendedName>
        <fullName evidence="2">PD-(D/E)XK nuclease-like domain-containing protein</fullName>
    </recommendedName>
</protein>
<dbReference type="EMBL" id="JAZAVJ010000216">
    <property type="protein sequence ID" value="KAK7404070.1"/>
    <property type="molecule type" value="Genomic_DNA"/>
</dbReference>
<feature type="domain" description="PD-(D/E)XK nuclease-like" evidence="2">
    <location>
        <begin position="172"/>
        <end position="441"/>
    </location>
</feature>
<proteinExistence type="predicted"/>
<gene>
    <name evidence="3" type="ORF">QQX98_010156</name>
</gene>
<name>A0ABR1GQJ2_9HYPO</name>
<keyword evidence="4" id="KW-1185">Reference proteome</keyword>
<evidence type="ECO:0000256" key="1">
    <source>
        <dbReference type="SAM" id="MobiDB-lite"/>
    </source>
</evidence>
<reference evidence="3 4" key="1">
    <citation type="journal article" date="2025" name="Microbiol. Resour. Announc.">
        <title>Draft genome sequences for Neonectria magnoliae and Neonectria punicea, canker pathogens of Liriodendron tulipifera and Acer saccharum in West Virginia.</title>
        <authorList>
            <person name="Petronek H.M."/>
            <person name="Kasson M.T."/>
            <person name="Metheny A.M."/>
            <person name="Stauder C.M."/>
            <person name="Lovett B."/>
            <person name="Lynch S.C."/>
            <person name="Garnas J.R."/>
            <person name="Kasson L.R."/>
            <person name="Stajich J.E."/>
        </authorList>
    </citation>
    <scope>NUCLEOTIDE SEQUENCE [LARGE SCALE GENOMIC DNA]</scope>
    <source>
        <strain evidence="3 4">NRRL 64653</strain>
    </source>
</reference>
<comment type="caution">
    <text evidence="3">The sequence shown here is derived from an EMBL/GenBank/DDBJ whole genome shotgun (WGS) entry which is preliminary data.</text>
</comment>
<evidence type="ECO:0000313" key="3">
    <source>
        <dbReference type="EMBL" id="KAK7404070.1"/>
    </source>
</evidence>
<organism evidence="3 4">
    <name type="scientific">Neonectria punicea</name>
    <dbReference type="NCBI Taxonomy" id="979145"/>
    <lineage>
        <taxon>Eukaryota</taxon>
        <taxon>Fungi</taxon>
        <taxon>Dikarya</taxon>
        <taxon>Ascomycota</taxon>
        <taxon>Pezizomycotina</taxon>
        <taxon>Sordariomycetes</taxon>
        <taxon>Hypocreomycetidae</taxon>
        <taxon>Hypocreales</taxon>
        <taxon>Nectriaceae</taxon>
        <taxon>Neonectria</taxon>
    </lineage>
</organism>
<dbReference type="Proteomes" id="UP001498476">
    <property type="component" value="Unassembled WGS sequence"/>
</dbReference>
<feature type="compositionally biased region" description="Low complexity" evidence="1">
    <location>
        <begin position="88"/>
        <end position="107"/>
    </location>
</feature>
<evidence type="ECO:0000313" key="4">
    <source>
        <dbReference type="Proteomes" id="UP001498476"/>
    </source>
</evidence>
<dbReference type="Pfam" id="PF20516">
    <property type="entry name" value="PDDEXK_12"/>
    <property type="match status" value="1"/>
</dbReference>
<accession>A0ABR1GQJ2</accession>
<feature type="region of interest" description="Disordered" evidence="1">
    <location>
        <begin position="23"/>
        <end position="117"/>
    </location>
</feature>